<dbReference type="AlphaFoldDB" id="A0A9P7U3J0"/>
<keyword evidence="2" id="KW-1185">Reference proteome</keyword>
<evidence type="ECO:0000313" key="2">
    <source>
        <dbReference type="Proteomes" id="UP000707071"/>
    </source>
</evidence>
<sequence>MSYLFSSYFDPEPMEPIDYVGTFPTLPYKLCSMSQWEEWYATLRMGCEGLSLWHKVDPDLPSSPENDFFKSPVIISEQEYCDKLRDPEKHGLVDHYLYTFHEKVAKVATRQRQLDAVRLWIAYSVNIHWFLMATDVVHDNLKTSLAEKRDKHKEEEDYGVPIRLLVRYLRDRLSPRRM</sequence>
<name>A0A9P7U3J0_9HYPO</name>
<protein>
    <submittedName>
        <fullName evidence="1">Uncharacterized protein</fullName>
    </submittedName>
</protein>
<comment type="caution">
    <text evidence="1">The sequence shown here is derived from an EMBL/GenBank/DDBJ whole genome shotgun (WGS) entry which is preliminary data.</text>
</comment>
<evidence type="ECO:0000313" key="1">
    <source>
        <dbReference type="EMBL" id="KAG6297239.1"/>
    </source>
</evidence>
<dbReference type="EMBL" id="SRRH01000153">
    <property type="protein sequence ID" value="KAG6297239.1"/>
    <property type="molecule type" value="Genomic_DNA"/>
</dbReference>
<proteinExistence type="predicted"/>
<accession>A0A9P7U3J0</accession>
<reference evidence="1 2" key="1">
    <citation type="journal article" date="2020" name="bioRxiv">
        <title>Whole genome comparisons of ergot fungi reveals the divergence and evolution of species within the genus Claviceps are the result of varying mechanisms driving genome evolution and host range expansion.</title>
        <authorList>
            <person name="Wyka S.A."/>
            <person name="Mondo S.J."/>
            <person name="Liu M."/>
            <person name="Dettman J."/>
            <person name="Nalam V."/>
            <person name="Broders K.D."/>
        </authorList>
    </citation>
    <scope>NUCLEOTIDE SEQUENCE [LARGE SCALE GENOMIC DNA]</scope>
    <source>
        <strain evidence="1 2">Clav52</strain>
    </source>
</reference>
<organism evidence="1 2">
    <name type="scientific">Claviceps aff. purpurea</name>
    <dbReference type="NCBI Taxonomy" id="1967640"/>
    <lineage>
        <taxon>Eukaryota</taxon>
        <taxon>Fungi</taxon>
        <taxon>Dikarya</taxon>
        <taxon>Ascomycota</taxon>
        <taxon>Pezizomycotina</taxon>
        <taxon>Sordariomycetes</taxon>
        <taxon>Hypocreomycetidae</taxon>
        <taxon>Hypocreales</taxon>
        <taxon>Clavicipitaceae</taxon>
        <taxon>Claviceps</taxon>
    </lineage>
</organism>
<gene>
    <name evidence="1" type="ORF">E4U09_001428</name>
</gene>
<dbReference type="Proteomes" id="UP000707071">
    <property type="component" value="Unassembled WGS sequence"/>
</dbReference>